<protein>
    <submittedName>
        <fullName evidence="2">Uncharacterized protein</fullName>
    </submittedName>
</protein>
<dbReference type="EMBL" id="HBIA01004038">
    <property type="protein sequence ID" value="CAE0230334.1"/>
    <property type="molecule type" value="Transcribed_RNA"/>
</dbReference>
<dbReference type="AlphaFoldDB" id="A0A7S3CKG7"/>
<evidence type="ECO:0000313" key="2">
    <source>
        <dbReference type="EMBL" id="CAE0230334.1"/>
    </source>
</evidence>
<evidence type="ECO:0000313" key="1">
    <source>
        <dbReference type="EMBL" id="CAE0230333.1"/>
    </source>
</evidence>
<gene>
    <name evidence="1" type="ORF">SRAS04492_LOCUS2127</name>
    <name evidence="2" type="ORF">SRAS04492_LOCUS2128</name>
</gene>
<reference evidence="2" key="1">
    <citation type="submission" date="2021-01" db="EMBL/GenBank/DDBJ databases">
        <authorList>
            <person name="Corre E."/>
            <person name="Pelletier E."/>
            <person name="Niang G."/>
            <person name="Scheremetjew M."/>
            <person name="Finn R."/>
            <person name="Kale V."/>
            <person name="Holt S."/>
            <person name="Cochrane G."/>
            <person name="Meng A."/>
            <person name="Brown T."/>
            <person name="Cohen L."/>
        </authorList>
    </citation>
    <scope>NUCLEOTIDE SEQUENCE</scope>
    <source>
        <strain evidence="2">Ras09</strain>
    </source>
</reference>
<accession>A0A7S3CKG7</accession>
<sequence>MQEKVVKNLVETSLDITYAYGMDKIPPLSAIPIFEVDFKKDYGFEDLSINTLQKKLKDFEDPSYFSTLKNFLTDKLGFSHSNAKSYEHGLETVEAWSLLNKDETSASPFICQFFQAKNDAKMEDCYKELTNKVRSFVASTLY</sequence>
<name>A0A7S3CKG7_9SPIT</name>
<organism evidence="2">
    <name type="scientific">Strombidium rassoulzadegani</name>
    <dbReference type="NCBI Taxonomy" id="1082188"/>
    <lineage>
        <taxon>Eukaryota</taxon>
        <taxon>Sar</taxon>
        <taxon>Alveolata</taxon>
        <taxon>Ciliophora</taxon>
        <taxon>Intramacronucleata</taxon>
        <taxon>Spirotrichea</taxon>
        <taxon>Oligotrichia</taxon>
        <taxon>Strombidiidae</taxon>
        <taxon>Strombidium</taxon>
    </lineage>
</organism>
<dbReference type="EMBL" id="HBIA01004036">
    <property type="protein sequence ID" value="CAE0230333.1"/>
    <property type="molecule type" value="Transcribed_RNA"/>
</dbReference>
<proteinExistence type="predicted"/>